<sequence length="299" mass="33028">MQQRLWIDIKAVLDKFVEHMEDDIVQHFASNCLNKGYTYPQKGNRPIVANVGDRIMCTLMTGASYFLNGWSSKSASWEDHSSNKKELEQYIRCAVANIFMYILNESPCKSDMGVYYAWHTVKKMEAHMGGLLTQRKCRKGLFADIQIEEFDMQTQITTWSENNKRLTDKIGGQGIDSTCRKSLAELDGATQGIYPMHGQIELQPQEKTLIQTLGQDLKLIVEEVKTEVVQCAQANGACIESIQDVSSSDLEDNDTEATAPNSVAGGTPAPPLGSGPQPSTPDPPTPANTTPEKPNKGPV</sequence>
<dbReference type="AlphaFoldDB" id="A0A0D9QCZ6"/>
<evidence type="ECO:0000256" key="1">
    <source>
        <dbReference type="SAM" id="MobiDB-lite"/>
    </source>
</evidence>
<dbReference type="Pfam" id="PF12887">
    <property type="entry name" value="SICA_alpha"/>
    <property type="match status" value="1"/>
</dbReference>
<dbReference type="RefSeq" id="XP_012338514.1">
    <property type="nucleotide sequence ID" value="XM_012483091.1"/>
</dbReference>
<dbReference type="InterPro" id="IPR024290">
    <property type="entry name" value="SICA_extracell_a"/>
</dbReference>
<reference evidence="3 4" key="1">
    <citation type="submission" date="2014-03" db="EMBL/GenBank/DDBJ databases">
        <title>The Genome Sequence of Plasmodium fragile nilgiri.</title>
        <authorList>
            <consortium name="The Broad Institute Genomics Platform"/>
            <consortium name="The Broad Institute Genome Sequencing Center for Infectious Disease"/>
            <person name="Neafsey D."/>
            <person name="Duraisingh M."/>
            <person name="Young S.K."/>
            <person name="Zeng Q."/>
            <person name="Gargeya S."/>
            <person name="Abouelleil A."/>
            <person name="Alvarado L."/>
            <person name="Chapman S.B."/>
            <person name="Gainer-Dewar J."/>
            <person name="Goldberg J."/>
            <person name="Griggs A."/>
            <person name="Gujja S."/>
            <person name="Hansen M."/>
            <person name="Howarth C."/>
            <person name="Imamovic A."/>
            <person name="Larimer J."/>
            <person name="Pearson M."/>
            <person name="Poon T.W."/>
            <person name="Priest M."/>
            <person name="Roberts A."/>
            <person name="Saif S."/>
            <person name="Shea T."/>
            <person name="Sykes S."/>
            <person name="Wortman J."/>
            <person name="Nusbaum C."/>
            <person name="Birren B."/>
        </authorList>
    </citation>
    <scope>NUCLEOTIDE SEQUENCE [LARGE SCALE GENOMIC DNA]</scope>
    <source>
        <strain evidence="4">nilgiri</strain>
    </source>
</reference>
<accession>A0A0D9QCZ6</accession>
<feature type="non-terminal residue" evidence="3">
    <location>
        <position position="299"/>
    </location>
</feature>
<keyword evidence="4" id="KW-1185">Reference proteome</keyword>
<gene>
    <name evidence="3" type="ORF">AK88_05489</name>
</gene>
<feature type="compositionally biased region" description="Pro residues" evidence="1">
    <location>
        <begin position="268"/>
        <end position="286"/>
    </location>
</feature>
<evidence type="ECO:0000313" key="4">
    <source>
        <dbReference type="Proteomes" id="UP000054561"/>
    </source>
</evidence>
<organism evidence="3 4">
    <name type="scientific">Plasmodium fragile</name>
    <dbReference type="NCBI Taxonomy" id="5857"/>
    <lineage>
        <taxon>Eukaryota</taxon>
        <taxon>Sar</taxon>
        <taxon>Alveolata</taxon>
        <taxon>Apicomplexa</taxon>
        <taxon>Aconoidasida</taxon>
        <taxon>Haemosporida</taxon>
        <taxon>Plasmodiidae</taxon>
        <taxon>Plasmodium</taxon>
        <taxon>Plasmodium (Plasmodium)</taxon>
    </lineage>
</organism>
<dbReference type="Proteomes" id="UP000054561">
    <property type="component" value="Unassembled WGS sequence"/>
</dbReference>
<evidence type="ECO:0000259" key="2">
    <source>
        <dbReference type="Pfam" id="PF12887"/>
    </source>
</evidence>
<dbReference type="EMBL" id="KQ001777">
    <property type="protein sequence ID" value="KJP84883.1"/>
    <property type="molecule type" value="Genomic_DNA"/>
</dbReference>
<dbReference type="VEuPathDB" id="PlasmoDB:AK88_05489"/>
<name>A0A0D9QCZ6_PLAFR</name>
<dbReference type="GeneID" id="24270803"/>
<protein>
    <recommendedName>
        <fullName evidence="2">Schizont-infected cell agglutination extracellular alpha domain-containing protein</fullName>
    </recommendedName>
</protein>
<feature type="domain" description="Schizont-infected cell agglutination extracellular alpha" evidence="2">
    <location>
        <begin position="3"/>
        <end position="159"/>
    </location>
</feature>
<feature type="region of interest" description="Disordered" evidence="1">
    <location>
        <begin position="246"/>
        <end position="299"/>
    </location>
</feature>
<proteinExistence type="predicted"/>
<evidence type="ECO:0000313" key="3">
    <source>
        <dbReference type="EMBL" id="KJP84883.1"/>
    </source>
</evidence>